<sequence length="265" mass="31794">MYIIIILAFLLTAFLVFSVLEILYARIYNRPLIVNTAVFLKKLPPDELKYVEENNLFYRSLSPRKKRLFEHRLIRFAEHKTFIGMNPIKVSREMELLISGTAVMITFGMRRYRIRSVKKIIVYPSSYYSQINDQYHIGEFNPAMKIIVFSWEDFMKGYLLENDNMNLGIHEFAHALNYSSMRFRDTSSILFSNGIFKMRQLLNREAYRERLKNSSYLREYAYTNIYEFFAVCLEHYVETPEVFKKELPVLYKTLKRMLNYEFLKA</sequence>
<evidence type="ECO:0000313" key="1">
    <source>
        <dbReference type="EMBL" id="NER12448.1"/>
    </source>
</evidence>
<dbReference type="Proteomes" id="UP000468581">
    <property type="component" value="Unassembled WGS sequence"/>
</dbReference>
<dbReference type="PANTHER" id="PTHR30164">
    <property type="entry name" value="MTFA PEPTIDASE"/>
    <property type="match status" value="1"/>
</dbReference>
<comment type="caution">
    <text evidence="1">The sequence shown here is derived from an EMBL/GenBank/DDBJ whole genome shotgun (WGS) entry which is preliminary data.</text>
</comment>
<name>A0A6P0UKN1_9FLAO</name>
<reference evidence="1 2" key="1">
    <citation type="submission" date="2020-01" db="EMBL/GenBank/DDBJ databases">
        <title>Leptobacterium flavescens.</title>
        <authorList>
            <person name="Wang G."/>
        </authorList>
    </citation>
    <scope>NUCLEOTIDE SEQUENCE [LARGE SCALE GENOMIC DNA]</scope>
    <source>
        <strain evidence="1 2">KCTC 22160</strain>
    </source>
</reference>
<dbReference type="GO" id="GO:0004177">
    <property type="term" value="F:aminopeptidase activity"/>
    <property type="evidence" value="ECO:0007669"/>
    <property type="project" value="TreeGrafter"/>
</dbReference>
<dbReference type="Gene3D" id="3.40.390.10">
    <property type="entry name" value="Collagenase (Catalytic Domain)"/>
    <property type="match status" value="1"/>
</dbReference>
<dbReference type="CDD" id="cd20170">
    <property type="entry name" value="Peptidase_M90-like"/>
    <property type="match status" value="1"/>
</dbReference>
<evidence type="ECO:0000313" key="2">
    <source>
        <dbReference type="Proteomes" id="UP000468581"/>
    </source>
</evidence>
<accession>A0A6P0UKN1</accession>
<gene>
    <name evidence="1" type="ORF">GWK08_03270</name>
</gene>
<dbReference type="EMBL" id="JAABOO010000001">
    <property type="protein sequence ID" value="NER12448.1"/>
    <property type="molecule type" value="Genomic_DNA"/>
</dbReference>
<proteinExistence type="predicted"/>
<dbReference type="GO" id="GO:0005829">
    <property type="term" value="C:cytosol"/>
    <property type="evidence" value="ECO:0007669"/>
    <property type="project" value="TreeGrafter"/>
</dbReference>
<dbReference type="Pfam" id="PF06167">
    <property type="entry name" value="Peptidase_M90"/>
    <property type="match status" value="1"/>
</dbReference>
<dbReference type="InterPro" id="IPR024079">
    <property type="entry name" value="MetalloPept_cat_dom_sf"/>
</dbReference>
<dbReference type="GO" id="GO:0008237">
    <property type="term" value="F:metallopeptidase activity"/>
    <property type="evidence" value="ECO:0007669"/>
    <property type="project" value="InterPro"/>
</dbReference>
<dbReference type="InterPro" id="IPR010384">
    <property type="entry name" value="MtfA_fam"/>
</dbReference>
<dbReference type="SUPFAM" id="SSF55486">
    <property type="entry name" value="Metalloproteases ('zincins'), catalytic domain"/>
    <property type="match status" value="1"/>
</dbReference>
<dbReference type="AlphaFoldDB" id="A0A6P0UKN1"/>
<evidence type="ECO:0008006" key="3">
    <source>
        <dbReference type="Google" id="ProtNLM"/>
    </source>
</evidence>
<dbReference type="PANTHER" id="PTHR30164:SF2">
    <property type="entry name" value="PROTEIN MTFA"/>
    <property type="match status" value="1"/>
</dbReference>
<protein>
    <recommendedName>
        <fullName evidence="3">Zinc-dependent peptidase</fullName>
    </recommendedName>
</protein>
<organism evidence="1 2">
    <name type="scientific">Leptobacterium flavescens</name>
    <dbReference type="NCBI Taxonomy" id="472055"/>
    <lineage>
        <taxon>Bacteria</taxon>
        <taxon>Pseudomonadati</taxon>
        <taxon>Bacteroidota</taxon>
        <taxon>Flavobacteriia</taxon>
        <taxon>Flavobacteriales</taxon>
        <taxon>Flavobacteriaceae</taxon>
        <taxon>Leptobacterium</taxon>
    </lineage>
</organism>
<keyword evidence="2" id="KW-1185">Reference proteome</keyword>
<dbReference type="RefSeq" id="WP_163605471.1">
    <property type="nucleotide sequence ID" value="NZ_JAABOO010000001.1"/>
</dbReference>